<dbReference type="AlphaFoldDB" id="A0A2J8I6T1"/>
<dbReference type="RefSeq" id="WP_102965472.1">
    <property type="nucleotide sequence ID" value="NZ_POSK01000002.1"/>
</dbReference>
<dbReference type="Pfam" id="PF07484">
    <property type="entry name" value="Collar"/>
    <property type="match status" value="1"/>
</dbReference>
<dbReference type="InterPro" id="IPR011083">
    <property type="entry name" value="Phage_tail_collar_dom"/>
</dbReference>
<dbReference type="EMBL" id="POSK01000002">
    <property type="protein sequence ID" value="PNI06184.1"/>
    <property type="molecule type" value="Genomic_DNA"/>
</dbReference>
<dbReference type="InterPro" id="IPR051934">
    <property type="entry name" value="Phage_Tail_Fiber_Structural"/>
</dbReference>
<sequence>MSFIITDAGIAAAIRAGDLGIEYKITHISIGSEGYVPEPAQTELRNELQKKAITRGALVAPGQLHFETVWDGVEEFEGKELGYWLEDGTLFAVDSRDGDIITYKRKNTVVTEACELNLSASTISNITVELLGSPYATETVAGIAKVATSEQVETGTNDSAFLTVKKFLYALDVTQVIDKLVNNLWLKLAARIFPVGAAIPWFTDVAPDGFGMMKGQAFDINTYTELAAIWPNGIIPDMRGCGVIGKEDGETIGVYEEGEVKEHGHDGSSVYSTNLGSFVTRAGTGNHEHQFALGGVGGSNYPVLSNGHGGYRNTEGGGAHQHWVDIGSHAHTVAIALFGALKNTINHRKVNWIVRLA</sequence>
<dbReference type="InterPro" id="IPR037053">
    <property type="entry name" value="Phage_tail_collar_dom_sf"/>
</dbReference>
<evidence type="ECO:0000313" key="3">
    <source>
        <dbReference type="Proteomes" id="UP000236449"/>
    </source>
</evidence>
<dbReference type="OrthoDB" id="9810174at2"/>
<dbReference type="Gene3D" id="3.90.1340.10">
    <property type="entry name" value="Phage tail collar domain"/>
    <property type="match status" value="1"/>
</dbReference>
<dbReference type="Proteomes" id="UP000236449">
    <property type="component" value="Unassembled WGS sequence"/>
</dbReference>
<reference evidence="2 3" key="1">
    <citation type="submission" date="2018-01" db="EMBL/GenBank/DDBJ databases">
        <title>Draft genome sequences of six Vibrio diazotrophicus strains isolated from deep-sea sediments of the Baltic Sea.</title>
        <authorList>
            <person name="Castillo D."/>
            <person name="Vandieken V."/>
            <person name="Chiang O."/>
            <person name="Middelboe M."/>
        </authorList>
    </citation>
    <scope>NUCLEOTIDE SEQUENCE [LARGE SCALE GENOMIC DNA]</scope>
    <source>
        <strain evidence="2 3">60.27F</strain>
    </source>
</reference>
<organism evidence="2 3">
    <name type="scientific">Vibrio diazotrophicus</name>
    <dbReference type="NCBI Taxonomy" id="685"/>
    <lineage>
        <taxon>Bacteria</taxon>
        <taxon>Pseudomonadati</taxon>
        <taxon>Pseudomonadota</taxon>
        <taxon>Gammaproteobacteria</taxon>
        <taxon>Vibrionales</taxon>
        <taxon>Vibrionaceae</taxon>
        <taxon>Vibrio</taxon>
    </lineage>
</organism>
<proteinExistence type="predicted"/>
<accession>A0A2J8I6T1</accession>
<evidence type="ECO:0000313" key="2">
    <source>
        <dbReference type="EMBL" id="PNI06184.1"/>
    </source>
</evidence>
<name>A0A2J8I6T1_VIBDI</name>
<dbReference type="SUPFAM" id="SSF88874">
    <property type="entry name" value="Receptor-binding domain of short tail fibre protein gp12"/>
    <property type="match status" value="1"/>
</dbReference>
<protein>
    <submittedName>
        <fullName evidence="2">Phage tail protein</fullName>
    </submittedName>
</protein>
<gene>
    <name evidence="2" type="ORF">C1N32_04075</name>
</gene>
<dbReference type="PANTHER" id="PTHR35191:SF1">
    <property type="entry name" value="PROPHAGE SIDE TAIL FIBER PROTEIN HOMOLOG STFQ-RELATED"/>
    <property type="match status" value="1"/>
</dbReference>
<evidence type="ECO:0000259" key="1">
    <source>
        <dbReference type="Pfam" id="PF07484"/>
    </source>
</evidence>
<comment type="caution">
    <text evidence="2">The sequence shown here is derived from an EMBL/GenBank/DDBJ whole genome shotgun (WGS) entry which is preliminary data.</text>
</comment>
<dbReference type="PANTHER" id="PTHR35191">
    <property type="entry name" value="PROPHAGE SIDE TAIL FIBER PROTEIN HOMOLOG STFQ-RELATED"/>
    <property type="match status" value="1"/>
</dbReference>
<feature type="domain" description="Phage tail collar" evidence="1">
    <location>
        <begin position="196"/>
        <end position="240"/>
    </location>
</feature>